<evidence type="ECO:0000313" key="2">
    <source>
        <dbReference type="Proteomes" id="UP000265520"/>
    </source>
</evidence>
<dbReference type="EMBL" id="LXQA011442501">
    <property type="protein sequence ID" value="MCI97419.1"/>
    <property type="molecule type" value="Genomic_DNA"/>
</dbReference>
<evidence type="ECO:0000313" key="1">
    <source>
        <dbReference type="EMBL" id="MCI97419.1"/>
    </source>
</evidence>
<dbReference type="Proteomes" id="UP000265520">
    <property type="component" value="Unassembled WGS sequence"/>
</dbReference>
<accession>A0A392WC94</accession>
<organism evidence="1 2">
    <name type="scientific">Trifolium medium</name>
    <dbReference type="NCBI Taxonomy" id="97028"/>
    <lineage>
        <taxon>Eukaryota</taxon>
        <taxon>Viridiplantae</taxon>
        <taxon>Streptophyta</taxon>
        <taxon>Embryophyta</taxon>
        <taxon>Tracheophyta</taxon>
        <taxon>Spermatophyta</taxon>
        <taxon>Magnoliopsida</taxon>
        <taxon>eudicotyledons</taxon>
        <taxon>Gunneridae</taxon>
        <taxon>Pentapetalae</taxon>
        <taxon>rosids</taxon>
        <taxon>fabids</taxon>
        <taxon>Fabales</taxon>
        <taxon>Fabaceae</taxon>
        <taxon>Papilionoideae</taxon>
        <taxon>50 kb inversion clade</taxon>
        <taxon>NPAAA clade</taxon>
        <taxon>Hologalegina</taxon>
        <taxon>IRL clade</taxon>
        <taxon>Trifolieae</taxon>
        <taxon>Trifolium</taxon>
    </lineage>
</organism>
<reference evidence="1 2" key="1">
    <citation type="journal article" date="2018" name="Front. Plant Sci.">
        <title>Red Clover (Trifolium pratense) and Zigzag Clover (T. medium) - A Picture of Genomic Similarities and Differences.</title>
        <authorList>
            <person name="Dluhosova J."/>
            <person name="Istvanek J."/>
            <person name="Nedelnik J."/>
            <person name="Repkova J."/>
        </authorList>
    </citation>
    <scope>NUCLEOTIDE SEQUENCE [LARGE SCALE GENOMIC DNA]</scope>
    <source>
        <strain evidence="2">cv. 10/8</strain>
        <tissue evidence="1">Leaf</tissue>
    </source>
</reference>
<keyword evidence="2" id="KW-1185">Reference proteome</keyword>
<protein>
    <submittedName>
        <fullName evidence="1">Uncharacterized protein</fullName>
    </submittedName>
</protein>
<feature type="non-terminal residue" evidence="1">
    <location>
        <position position="39"/>
    </location>
</feature>
<name>A0A392WC94_9FABA</name>
<sequence length="39" mass="4196">MGRCNRQDTSSSVTVISPAGIWKVEVSACHLSANALIRH</sequence>
<dbReference type="AlphaFoldDB" id="A0A392WC94"/>
<proteinExistence type="predicted"/>
<comment type="caution">
    <text evidence="1">The sequence shown here is derived from an EMBL/GenBank/DDBJ whole genome shotgun (WGS) entry which is preliminary data.</text>
</comment>